<gene>
    <name evidence="1" type="ORF">DEP91_02095</name>
</gene>
<evidence type="ECO:0000313" key="2">
    <source>
        <dbReference type="Proteomes" id="UP000262699"/>
    </source>
</evidence>
<dbReference type="Pfam" id="PF05834">
    <property type="entry name" value="Lycopene_cycl"/>
    <property type="match status" value="1"/>
</dbReference>
<name>A0A3D0W886_9SPHN</name>
<accession>A0A3D0W886</accession>
<comment type="caution">
    <text evidence="1">The sequence shown here is derived from an EMBL/GenBank/DDBJ whole genome shotgun (WGS) entry which is preliminary data.</text>
</comment>
<evidence type="ECO:0000313" key="1">
    <source>
        <dbReference type="EMBL" id="HCB74957.1"/>
    </source>
</evidence>
<organism evidence="1 2">
    <name type="scientific">Sphingomonas bacterium</name>
    <dbReference type="NCBI Taxonomy" id="1895847"/>
    <lineage>
        <taxon>Bacteria</taxon>
        <taxon>Pseudomonadati</taxon>
        <taxon>Pseudomonadota</taxon>
        <taxon>Alphaproteobacteria</taxon>
        <taxon>Sphingomonadales</taxon>
        <taxon>Sphingomonadaceae</taxon>
        <taxon>Sphingomonas</taxon>
    </lineage>
</organism>
<dbReference type="EMBL" id="DOYJ01000067">
    <property type="protein sequence ID" value="HCB74957.1"/>
    <property type="molecule type" value="Genomic_DNA"/>
</dbReference>
<reference evidence="1 2" key="1">
    <citation type="journal article" date="2018" name="Nat. Biotechnol.">
        <title>A standardized bacterial taxonomy based on genome phylogeny substantially revises the tree of life.</title>
        <authorList>
            <person name="Parks D.H."/>
            <person name="Chuvochina M."/>
            <person name="Waite D.W."/>
            <person name="Rinke C."/>
            <person name="Skarshewski A."/>
            <person name="Chaumeil P.A."/>
            <person name="Hugenholtz P."/>
        </authorList>
    </citation>
    <scope>NUCLEOTIDE SEQUENCE [LARGE SCALE GENOMIC DNA]</scope>
    <source>
        <strain evidence="1">UBA9015</strain>
    </source>
</reference>
<sequence>AATWASRGFYRMLTAMLFRAADPADRWRVLERFYRLDAGLIGRFYAGQSTIFDKARVLTGKPPVPIGRAIAAIRESRV</sequence>
<feature type="non-terminal residue" evidence="1">
    <location>
        <position position="1"/>
    </location>
</feature>
<dbReference type="AlphaFoldDB" id="A0A3D0W886"/>
<proteinExistence type="predicted"/>
<dbReference type="Proteomes" id="UP000262699">
    <property type="component" value="Unassembled WGS sequence"/>
</dbReference>
<protein>
    <submittedName>
        <fullName evidence="1">Lycopene cyclase</fullName>
    </submittedName>
</protein>